<organism evidence="8 9">
    <name type="scientific">Rhodovulum sulfidophilum</name>
    <name type="common">Rhodobacter sulfidophilus</name>
    <dbReference type="NCBI Taxonomy" id="35806"/>
    <lineage>
        <taxon>Bacteria</taxon>
        <taxon>Pseudomonadati</taxon>
        <taxon>Pseudomonadota</taxon>
        <taxon>Alphaproteobacteria</taxon>
        <taxon>Rhodobacterales</taxon>
        <taxon>Paracoccaceae</taxon>
        <taxon>Rhodovulum</taxon>
    </lineage>
</organism>
<reference evidence="8 9" key="1">
    <citation type="submission" date="2017-08" db="EMBL/GenBank/DDBJ databases">
        <title>Infants hospitalized years apart are colonized by the same room-sourced microbial strains.</title>
        <authorList>
            <person name="Brooks B."/>
            <person name="Olm M.R."/>
            <person name="Firek B.A."/>
            <person name="Baker R."/>
            <person name="Thomas B.C."/>
            <person name="Morowitz M.J."/>
            <person name="Banfield J.F."/>
        </authorList>
    </citation>
    <scope>NUCLEOTIDE SEQUENCE [LARGE SCALE GENOMIC DNA]</scope>
    <source>
        <strain evidence="8">S2_005_002_R2_34</strain>
    </source>
</reference>
<keyword evidence="3 7" id="KW-0808">Transferase</keyword>
<dbReference type="EMBL" id="QFPW01000001">
    <property type="protein sequence ID" value="PZQ52143.1"/>
    <property type="molecule type" value="Genomic_DNA"/>
</dbReference>
<proteinExistence type="inferred from homology"/>
<name>A0A2W5QBK6_RHOSU</name>
<evidence type="ECO:0000256" key="6">
    <source>
        <dbReference type="ARBA" id="ARBA00047422"/>
    </source>
</evidence>
<accession>A0A2W5QBK6</accession>
<evidence type="ECO:0000313" key="8">
    <source>
        <dbReference type="EMBL" id="PZQ52143.1"/>
    </source>
</evidence>
<evidence type="ECO:0000256" key="7">
    <source>
        <dbReference type="PROSITE-ProRule" id="PRU01016"/>
    </source>
</evidence>
<dbReference type="GO" id="GO:0009307">
    <property type="term" value="P:DNA restriction-modification system"/>
    <property type="evidence" value="ECO:0007669"/>
    <property type="project" value="UniProtKB-KW"/>
</dbReference>
<dbReference type="InterPro" id="IPR001525">
    <property type="entry name" value="C5_MeTfrase"/>
</dbReference>
<evidence type="ECO:0000256" key="5">
    <source>
        <dbReference type="ARBA" id="ARBA00022747"/>
    </source>
</evidence>
<dbReference type="InterPro" id="IPR018117">
    <property type="entry name" value="C5_DNA_meth_AS"/>
</dbReference>
<dbReference type="GO" id="GO:0003677">
    <property type="term" value="F:DNA binding"/>
    <property type="evidence" value="ECO:0007669"/>
    <property type="project" value="TreeGrafter"/>
</dbReference>
<dbReference type="PROSITE" id="PS00094">
    <property type="entry name" value="C5_MTASE_1"/>
    <property type="match status" value="1"/>
</dbReference>
<evidence type="ECO:0000256" key="4">
    <source>
        <dbReference type="ARBA" id="ARBA00022691"/>
    </source>
</evidence>
<dbReference type="SUPFAM" id="SSF53335">
    <property type="entry name" value="S-adenosyl-L-methionine-dependent methyltransferases"/>
    <property type="match status" value="1"/>
</dbReference>
<dbReference type="AlphaFoldDB" id="A0A2W5QBK6"/>
<sequence>MPGATIFRLFGRAGHGTLARGRKGVAVKSSVELFTGCGGLALGLSRAGFLASRMVEWDRHSVENVCHNRGRGLDHIRDWPIQRSDVREIDWAPHAGLDLVAGGPPCQPFSIGGKHRGQDDRRDMWPEAVRAVREAAPRAFLFENVRGLTRPAFAEYLDWILKALSRPSVPLRDGESRLSHRARLRGRPEYIVRYQSVNAADYGAAQKRHRVIILGLRADLGREPPELRPTHSRARLIWDQWVSGDYWTRHGIAAPAGPAPADAALARRLAASGERPGELPWRTVRDAIAGLGAPGAGDLANHVAQPGARAYPGHTGSPLDQPAKALKAGVHGVPGGENMLALADGSVRYLTVREAARLQGLPDDYEFIGSWSENMRQLGNAVPTELAEAAARVLAATLDREAPKAGRRRAA</sequence>
<comment type="catalytic activity">
    <reaction evidence="6">
        <text>a 2'-deoxycytidine in DNA + S-adenosyl-L-methionine = a 5-methyl-2'-deoxycytidine in DNA + S-adenosyl-L-homocysteine + H(+)</text>
        <dbReference type="Rhea" id="RHEA:13681"/>
        <dbReference type="Rhea" id="RHEA-COMP:11369"/>
        <dbReference type="Rhea" id="RHEA-COMP:11370"/>
        <dbReference type="ChEBI" id="CHEBI:15378"/>
        <dbReference type="ChEBI" id="CHEBI:57856"/>
        <dbReference type="ChEBI" id="CHEBI:59789"/>
        <dbReference type="ChEBI" id="CHEBI:85452"/>
        <dbReference type="ChEBI" id="CHEBI:85454"/>
        <dbReference type="EC" id="2.1.1.37"/>
    </reaction>
</comment>
<dbReference type="Proteomes" id="UP000249185">
    <property type="component" value="Unassembled WGS sequence"/>
</dbReference>
<feature type="active site" evidence="7">
    <location>
        <position position="106"/>
    </location>
</feature>
<comment type="caution">
    <text evidence="8">The sequence shown here is derived from an EMBL/GenBank/DDBJ whole genome shotgun (WGS) entry which is preliminary data.</text>
</comment>
<dbReference type="PANTHER" id="PTHR10629">
    <property type="entry name" value="CYTOSINE-SPECIFIC METHYLTRANSFERASE"/>
    <property type="match status" value="1"/>
</dbReference>
<dbReference type="EC" id="2.1.1.37" evidence="1"/>
<dbReference type="InterPro" id="IPR050390">
    <property type="entry name" value="C5-Methyltransferase"/>
</dbReference>
<dbReference type="Gene3D" id="3.90.120.10">
    <property type="entry name" value="DNA Methylase, subunit A, domain 2"/>
    <property type="match status" value="1"/>
</dbReference>
<evidence type="ECO:0000313" key="9">
    <source>
        <dbReference type="Proteomes" id="UP000249185"/>
    </source>
</evidence>
<dbReference type="GO" id="GO:0044027">
    <property type="term" value="P:negative regulation of gene expression via chromosomal CpG island methylation"/>
    <property type="evidence" value="ECO:0007669"/>
    <property type="project" value="TreeGrafter"/>
</dbReference>
<keyword evidence="4 7" id="KW-0949">S-adenosyl-L-methionine</keyword>
<dbReference type="PANTHER" id="PTHR10629:SF52">
    <property type="entry name" value="DNA (CYTOSINE-5)-METHYLTRANSFERASE 1"/>
    <property type="match status" value="1"/>
</dbReference>
<evidence type="ECO:0000256" key="3">
    <source>
        <dbReference type="ARBA" id="ARBA00022679"/>
    </source>
</evidence>
<dbReference type="Gene3D" id="3.40.50.150">
    <property type="entry name" value="Vaccinia Virus protein VP39"/>
    <property type="match status" value="1"/>
</dbReference>
<protein>
    <recommendedName>
        <fullName evidence="1">DNA (cytosine-5-)-methyltransferase</fullName>
        <ecNumber evidence="1">2.1.1.37</ecNumber>
    </recommendedName>
</protein>
<dbReference type="PRINTS" id="PR00105">
    <property type="entry name" value="C5METTRFRASE"/>
</dbReference>
<dbReference type="GO" id="GO:0032259">
    <property type="term" value="P:methylation"/>
    <property type="evidence" value="ECO:0007669"/>
    <property type="project" value="UniProtKB-KW"/>
</dbReference>
<dbReference type="Pfam" id="PF00145">
    <property type="entry name" value="DNA_methylase"/>
    <property type="match status" value="3"/>
</dbReference>
<keyword evidence="5" id="KW-0680">Restriction system</keyword>
<dbReference type="GO" id="GO:0003886">
    <property type="term" value="F:DNA (cytosine-5-)-methyltransferase activity"/>
    <property type="evidence" value="ECO:0007669"/>
    <property type="project" value="UniProtKB-EC"/>
</dbReference>
<evidence type="ECO:0000256" key="1">
    <source>
        <dbReference type="ARBA" id="ARBA00011975"/>
    </source>
</evidence>
<evidence type="ECO:0000256" key="2">
    <source>
        <dbReference type="ARBA" id="ARBA00022603"/>
    </source>
</evidence>
<gene>
    <name evidence="8" type="ORF">DI556_00260</name>
</gene>
<comment type="similarity">
    <text evidence="7">Belongs to the class I-like SAM-binding methyltransferase superfamily. C5-methyltransferase family.</text>
</comment>
<dbReference type="PROSITE" id="PS51679">
    <property type="entry name" value="SAM_MT_C5"/>
    <property type="match status" value="1"/>
</dbReference>
<keyword evidence="2 7" id="KW-0489">Methyltransferase</keyword>
<dbReference type="InterPro" id="IPR029063">
    <property type="entry name" value="SAM-dependent_MTases_sf"/>
</dbReference>